<proteinExistence type="predicted"/>
<keyword evidence="2" id="KW-0768">Sushi</keyword>
<dbReference type="WBParaSite" id="HCON_00115210-00001">
    <property type="protein sequence ID" value="HCON_00115210-00001"/>
    <property type="gene ID" value="HCON_00115210"/>
</dbReference>
<feature type="disulfide bond" evidence="2">
    <location>
        <begin position="50"/>
        <end position="77"/>
    </location>
</feature>
<feature type="domain" description="Sushi" evidence="3">
    <location>
        <begin position="11"/>
        <end position="79"/>
    </location>
</feature>
<evidence type="ECO:0000313" key="5">
    <source>
        <dbReference type="WBParaSite" id="HCON_00115210-00001"/>
    </source>
</evidence>
<dbReference type="InterPro" id="IPR035976">
    <property type="entry name" value="Sushi/SCR/CCP_sf"/>
</dbReference>
<evidence type="ECO:0000256" key="1">
    <source>
        <dbReference type="ARBA" id="ARBA00023157"/>
    </source>
</evidence>
<evidence type="ECO:0000313" key="4">
    <source>
        <dbReference type="Proteomes" id="UP000025227"/>
    </source>
</evidence>
<evidence type="ECO:0000259" key="3">
    <source>
        <dbReference type="PROSITE" id="PS50923"/>
    </source>
</evidence>
<dbReference type="AlphaFoldDB" id="A0A7I4YN87"/>
<dbReference type="SUPFAM" id="SSF57535">
    <property type="entry name" value="Complement control module/SCR domain"/>
    <property type="match status" value="1"/>
</dbReference>
<keyword evidence="4" id="KW-1185">Reference proteome</keyword>
<dbReference type="SMART" id="SM00032">
    <property type="entry name" value="CCP"/>
    <property type="match status" value="1"/>
</dbReference>
<keyword evidence="1 2" id="KW-1015">Disulfide bond</keyword>
<protein>
    <submittedName>
        <fullName evidence="5">Sushi domain-containing protein</fullName>
    </submittedName>
</protein>
<dbReference type="Proteomes" id="UP000025227">
    <property type="component" value="Unplaced"/>
</dbReference>
<dbReference type="CDD" id="cd00033">
    <property type="entry name" value="CCP"/>
    <property type="match status" value="1"/>
</dbReference>
<dbReference type="InterPro" id="IPR000436">
    <property type="entry name" value="Sushi_SCR_CCP_dom"/>
</dbReference>
<evidence type="ECO:0000256" key="2">
    <source>
        <dbReference type="PROSITE-ProRule" id="PRU00302"/>
    </source>
</evidence>
<dbReference type="Gene3D" id="2.10.70.10">
    <property type="entry name" value="Complement Module, domain 1"/>
    <property type="match status" value="1"/>
</dbReference>
<sequence>MLAVLFKEACASCPPIEDSPAARLTYTYKNTVQVGPTSPLEEGTTATLKCHSGLIREGQATATCTSGKWNGLPLGVCTKQ</sequence>
<dbReference type="PROSITE" id="PS50923">
    <property type="entry name" value="SUSHI"/>
    <property type="match status" value="1"/>
</dbReference>
<organism evidence="4 5">
    <name type="scientific">Haemonchus contortus</name>
    <name type="common">Barber pole worm</name>
    <dbReference type="NCBI Taxonomy" id="6289"/>
    <lineage>
        <taxon>Eukaryota</taxon>
        <taxon>Metazoa</taxon>
        <taxon>Ecdysozoa</taxon>
        <taxon>Nematoda</taxon>
        <taxon>Chromadorea</taxon>
        <taxon>Rhabditida</taxon>
        <taxon>Rhabditina</taxon>
        <taxon>Rhabditomorpha</taxon>
        <taxon>Strongyloidea</taxon>
        <taxon>Trichostrongylidae</taxon>
        <taxon>Haemonchus</taxon>
    </lineage>
</organism>
<accession>A0A7I4YN87</accession>
<reference evidence="5" key="1">
    <citation type="submission" date="2020-12" db="UniProtKB">
        <authorList>
            <consortium name="WormBaseParasite"/>
        </authorList>
    </citation>
    <scope>IDENTIFICATION</scope>
    <source>
        <strain evidence="5">MHco3</strain>
    </source>
</reference>
<comment type="caution">
    <text evidence="2">Lacks conserved residue(s) required for the propagation of feature annotation.</text>
</comment>
<dbReference type="Pfam" id="PF00084">
    <property type="entry name" value="Sushi"/>
    <property type="match status" value="1"/>
</dbReference>
<name>A0A7I4YN87_HAECO</name>